<dbReference type="RefSeq" id="WP_213502242.1">
    <property type="nucleotide sequence ID" value="NZ_CP054856.1"/>
</dbReference>
<keyword evidence="2" id="KW-1185">Reference proteome</keyword>
<evidence type="ECO:0000313" key="1">
    <source>
        <dbReference type="EMBL" id="QVM82957.1"/>
    </source>
</evidence>
<protein>
    <recommendedName>
        <fullName evidence="3">Transposase</fullName>
    </recommendedName>
</protein>
<name>A0ABX8E1E2_9SPHN</name>
<proteinExistence type="predicted"/>
<accession>A0ABX8E1E2</accession>
<reference evidence="1 2" key="1">
    <citation type="journal article" date="2021" name="Int. J. Syst. Evol. Microbiol.">
        <title>Novosphingobium decolorationis sp. nov., an aniline blue-decolourizing bacterium isolated from East Pacific sediment.</title>
        <authorList>
            <person name="Chen X."/>
            <person name="Dong B."/>
            <person name="Chen T."/>
            <person name="Ren N."/>
            <person name="Wang J."/>
            <person name="Xu Y."/>
            <person name="Yang J."/>
            <person name="Zhu S."/>
            <person name="Chen J."/>
        </authorList>
    </citation>
    <scope>NUCLEOTIDE SEQUENCE [LARGE SCALE GENOMIC DNA]</scope>
    <source>
        <strain evidence="1 2">502str22</strain>
    </source>
</reference>
<dbReference type="EMBL" id="CP054856">
    <property type="protein sequence ID" value="QVM82957.1"/>
    <property type="molecule type" value="Genomic_DNA"/>
</dbReference>
<dbReference type="Proteomes" id="UP000677126">
    <property type="component" value="Chromosome"/>
</dbReference>
<gene>
    <name evidence="1" type="ORF">HT578_03850</name>
</gene>
<sequence length="116" mass="12527">MSYLSPIFSDAATIGIIPIAQRLGRGDYKSRRLVRYMTALVHEAGFPPPLPCLVGQHLEHGVTMKSQWQRDAVDAWLDNFLPPDNALACDQAAKTAAAAEMDQAAAGLRLVVGGRP</sequence>
<organism evidence="1 2">
    <name type="scientific">Novosphingobium decolorationis</name>
    <dbReference type="NCBI Taxonomy" id="2698673"/>
    <lineage>
        <taxon>Bacteria</taxon>
        <taxon>Pseudomonadati</taxon>
        <taxon>Pseudomonadota</taxon>
        <taxon>Alphaproteobacteria</taxon>
        <taxon>Sphingomonadales</taxon>
        <taxon>Sphingomonadaceae</taxon>
        <taxon>Novosphingobium</taxon>
    </lineage>
</organism>
<evidence type="ECO:0008006" key="3">
    <source>
        <dbReference type="Google" id="ProtNLM"/>
    </source>
</evidence>
<evidence type="ECO:0000313" key="2">
    <source>
        <dbReference type="Proteomes" id="UP000677126"/>
    </source>
</evidence>